<keyword evidence="3" id="KW-0808">Transferase</keyword>
<dbReference type="STRING" id="632955.GCA_000829675_02734"/>
<keyword evidence="5 7" id="KW-0573">Peptidoglycan synthesis</keyword>
<evidence type="ECO:0000256" key="4">
    <source>
        <dbReference type="ARBA" id="ARBA00022960"/>
    </source>
</evidence>
<dbReference type="GO" id="GO:0009252">
    <property type="term" value="P:peptidoglycan biosynthetic process"/>
    <property type="evidence" value="ECO:0007669"/>
    <property type="project" value="UniProtKB-UniPathway"/>
</dbReference>
<dbReference type="PROSITE" id="PS52029">
    <property type="entry name" value="LD_TPASE"/>
    <property type="match status" value="1"/>
</dbReference>
<feature type="domain" description="L,D-TPase catalytic" evidence="9">
    <location>
        <begin position="55"/>
        <end position="196"/>
    </location>
</feature>
<dbReference type="HOGENOM" id="CLU_102842_0_0_6"/>
<feature type="active site" description="Nucleophile" evidence="7">
    <location>
        <position position="172"/>
    </location>
</feature>
<dbReference type="GO" id="GO:0004180">
    <property type="term" value="F:carboxypeptidase activity"/>
    <property type="evidence" value="ECO:0007669"/>
    <property type="project" value="UniProtKB-ARBA"/>
</dbReference>
<evidence type="ECO:0000313" key="11">
    <source>
        <dbReference type="Proteomes" id="UP000014568"/>
    </source>
</evidence>
<dbReference type="PANTHER" id="PTHR36699">
    <property type="entry name" value="LD-TRANSPEPTIDASE"/>
    <property type="match status" value="1"/>
</dbReference>
<keyword evidence="8" id="KW-1133">Transmembrane helix</keyword>
<dbReference type="PATRIC" id="fig|421052.3.peg.138"/>
<comment type="pathway">
    <text evidence="1 7">Cell wall biogenesis; peptidoglycan biosynthesis.</text>
</comment>
<evidence type="ECO:0000256" key="5">
    <source>
        <dbReference type="ARBA" id="ARBA00022984"/>
    </source>
</evidence>
<dbReference type="Pfam" id="PF03734">
    <property type="entry name" value="YkuD"/>
    <property type="match status" value="1"/>
</dbReference>
<dbReference type="InterPro" id="IPR038063">
    <property type="entry name" value="Transpep_catalytic_dom"/>
</dbReference>
<gene>
    <name evidence="10" type="ORF">F945_00139</name>
</gene>
<reference evidence="10 11" key="1">
    <citation type="submission" date="2013-06" db="EMBL/GenBank/DDBJ databases">
        <title>The Genome Sequence of Acinetobacter rudis CIP 110305.</title>
        <authorList>
            <consortium name="The Broad Institute Genome Sequencing Platform"/>
            <consortium name="The Broad Institute Genome Sequencing Center for Infectious Disease"/>
            <person name="Cerqueira G."/>
            <person name="Feldgarden M."/>
            <person name="Courvalin P."/>
            <person name="Perichon B."/>
            <person name="Grillot-Courvalin C."/>
            <person name="Clermont D."/>
            <person name="Rocha E."/>
            <person name="Yoon E.-J."/>
            <person name="Nemec A."/>
            <person name="Young S.K."/>
            <person name="Zeng Q."/>
            <person name="Gargeya S."/>
            <person name="Fitzgerald M."/>
            <person name="Abouelleil A."/>
            <person name="Alvarado L."/>
            <person name="Berlin A.M."/>
            <person name="Chapman S.B."/>
            <person name="Dewar J."/>
            <person name="Goldberg J."/>
            <person name="Griggs A."/>
            <person name="Gujja S."/>
            <person name="Hansen M."/>
            <person name="Howarth C."/>
            <person name="Imamovic A."/>
            <person name="Larimer J."/>
            <person name="McCowan C."/>
            <person name="Murphy C."/>
            <person name="Pearson M."/>
            <person name="Priest M."/>
            <person name="Roberts A."/>
            <person name="Saif S."/>
            <person name="Shea T."/>
            <person name="Sykes S."/>
            <person name="Wortman J."/>
            <person name="Nusbaum C."/>
            <person name="Birren B."/>
        </authorList>
    </citation>
    <scope>NUCLEOTIDE SEQUENCE [LARGE SCALE GENOMIC DNA]</scope>
    <source>
        <strain evidence="10 11">CIP 110305</strain>
    </source>
</reference>
<dbReference type="OrthoDB" id="9809748at2"/>
<evidence type="ECO:0000256" key="2">
    <source>
        <dbReference type="ARBA" id="ARBA00005992"/>
    </source>
</evidence>
<dbReference type="Proteomes" id="UP000014568">
    <property type="component" value="Unassembled WGS sequence"/>
</dbReference>
<dbReference type="EMBL" id="ATGI01000001">
    <property type="protein sequence ID" value="EPF81804.1"/>
    <property type="molecule type" value="Genomic_DNA"/>
</dbReference>
<dbReference type="GO" id="GO:0071555">
    <property type="term" value="P:cell wall organization"/>
    <property type="evidence" value="ECO:0007669"/>
    <property type="project" value="UniProtKB-UniRule"/>
</dbReference>
<feature type="active site" description="Proton donor/acceptor" evidence="7">
    <location>
        <position position="145"/>
    </location>
</feature>
<dbReference type="AlphaFoldDB" id="S3P5W1"/>
<comment type="similarity">
    <text evidence="2">Belongs to the YkuD family.</text>
</comment>
<keyword evidence="6 7" id="KW-0961">Cell wall biogenesis/degradation</keyword>
<keyword evidence="8" id="KW-0472">Membrane</keyword>
<dbReference type="InterPro" id="IPR005490">
    <property type="entry name" value="LD_TPept_cat_dom"/>
</dbReference>
<dbReference type="eggNOG" id="COG3034">
    <property type="taxonomic scope" value="Bacteria"/>
</dbReference>
<name>S3P5W1_9GAMM</name>
<evidence type="ECO:0000313" key="10">
    <source>
        <dbReference type="EMBL" id="EPF81804.1"/>
    </source>
</evidence>
<proteinExistence type="inferred from homology"/>
<dbReference type="SUPFAM" id="SSF141523">
    <property type="entry name" value="L,D-transpeptidase catalytic domain-like"/>
    <property type="match status" value="1"/>
</dbReference>
<dbReference type="UniPathway" id="UPA00219"/>
<organism evidence="10 11">
    <name type="scientific">Acinetobacter rudis CIP 110305</name>
    <dbReference type="NCBI Taxonomy" id="421052"/>
    <lineage>
        <taxon>Bacteria</taxon>
        <taxon>Pseudomonadati</taxon>
        <taxon>Pseudomonadota</taxon>
        <taxon>Gammaproteobacteria</taxon>
        <taxon>Moraxellales</taxon>
        <taxon>Moraxellaceae</taxon>
        <taxon>Acinetobacter</taxon>
    </lineage>
</organism>
<evidence type="ECO:0000256" key="3">
    <source>
        <dbReference type="ARBA" id="ARBA00022679"/>
    </source>
</evidence>
<evidence type="ECO:0000256" key="1">
    <source>
        <dbReference type="ARBA" id="ARBA00004752"/>
    </source>
</evidence>
<keyword evidence="4 7" id="KW-0133">Cell shape</keyword>
<evidence type="ECO:0000256" key="6">
    <source>
        <dbReference type="ARBA" id="ARBA00023316"/>
    </source>
</evidence>
<evidence type="ECO:0000259" key="9">
    <source>
        <dbReference type="PROSITE" id="PS52029"/>
    </source>
</evidence>
<dbReference type="Gene3D" id="2.40.440.10">
    <property type="entry name" value="L,D-transpeptidase catalytic domain-like"/>
    <property type="match status" value="1"/>
</dbReference>
<dbReference type="CDD" id="cd16913">
    <property type="entry name" value="YkuD_like"/>
    <property type="match status" value="1"/>
</dbReference>
<dbReference type="PANTHER" id="PTHR36699:SF1">
    <property type="entry name" value="L,D-TRANSPEPTIDASE YAFK-RELATED"/>
    <property type="match status" value="1"/>
</dbReference>
<sequence>MKTIILRLSLIMLVIILVGVYIKSGRYSPAASEDIVNEALSPAQIEKIRRETPITEIKVYKANRVIKLLHREEVIRVYPMRLGFSPKGHKHQEGDGKTPEGRYTIDWRNGKSEFYKSLHVSYPNKKDVLRAEQLGVLPGGNIMIHGSGSNHEHDTQADLMEYLPKKDWTTGCIAVRNIDMDEVWSLVDDGTVIEIYP</sequence>
<evidence type="ECO:0000256" key="8">
    <source>
        <dbReference type="SAM" id="Phobius"/>
    </source>
</evidence>
<keyword evidence="8" id="KW-0812">Transmembrane</keyword>
<dbReference type="GO" id="GO:0008360">
    <property type="term" value="P:regulation of cell shape"/>
    <property type="evidence" value="ECO:0007669"/>
    <property type="project" value="UniProtKB-UniRule"/>
</dbReference>
<accession>S3P5W1</accession>
<dbReference type="RefSeq" id="WP_016654589.1">
    <property type="nucleotide sequence ID" value="NZ_KE340348.1"/>
</dbReference>
<protein>
    <recommendedName>
        <fullName evidence="9">L,D-TPase catalytic domain-containing protein</fullName>
    </recommendedName>
</protein>
<feature type="transmembrane region" description="Helical" evidence="8">
    <location>
        <begin position="5"/>
        <end position="22"/>
    </location>
</feature>
<evidence type="ECO:0000256" key="7">
    <source>
        <dbReference type="PROSITE-ProRule" id="PRU01373"/>
    </source>
</evidence>
<dbReference type="GO" id="GO:0016740">
    <property type="term" value="F:transferase activity"/>
    <property type="evidence" value="ECO:0007669"/>
    <property type="project" value="UniProtKB-KW"/>
</dbReference>
<keyword evidence="11" id="KW-1185">Reference proteome</keyword>
<comment type="caution">
    <text evidence="10">The sequence shown here is derived from an EMBL/GenBank/DDBJ whole genome shotgun (WGS) entry which is preliminary data.</text>
</comment>